<gene>
    <name evidence="9" type="ordered locus">Cphamn1_1266</name>
</gene>
<evidence type="ECO:0000256" key="6">
    <source>
        <dbReference type="SAM" id="MobiDB-lite"/>
    </source>
</evidence>
<dbReference type="SFLD" id="SFLDS00029">
    <property type="entry name" value="Radical_SAM"/>
    <property type="match status" value="1"/>
</dbReference>
<dbReference type="NCBIfam" id="TIGR04082">
    <property type="entry name" value="rSAM_for_selen"/>
    <property type="match status" value="1"/>
</dbReference>
<feature type="compositionally biased region" description="Basic and acidic residues" evidence="6">
    <location>
        <begin position="560"/>
        <end position="571"/>
    </location>
</feature>
<keyword evidence="4" id="KW-0408">Iron</keyword>
<evidence type="ECO:0000256" key="1">
    <source>
        <dbReference type="ARBA" id="ARBA00001966"/>
    </source>
</evidence>
<dbReference type="InterPro" id="IPR023807">
    <property type="entry name" value="Peptide_mod_rSAM"/>
</dbReference>
<dbReference type="InterPro" id="IPR013785">
    <property type="entry name" value="Aldolase_TIM"/>
</dbReference>
<feature type="compositionally biased region" description="Basic and acidic residues" evidence="6">
    <location>
        <begin position="520"/>
        <end position="539"/>
    </location>
</feature>
<keyword evidence="2" id="KW-0949">S-adenosyl-L-methionine</keyword>
<dbReference type="KEGG" id="cpb:Cphamn1_1266"/>
<dbReference type="GO" id="GO:0046872">
    <property type="term" value="F:metal ion binding"/>
    <property type="evidence" value="ECO:0007669"/>
    <property type="project" value="UniProtKB-KW"/>
</dbReference>
<dbReference type="SUPFAM" id="SSF102114">
    <property type="entry name" value="Radical SAM enzymes"/>
    <property type="match status" value="1"/>
</dbReference>
<dbReference type="eggNOG" id="COG0535">
    <property type="taxonomic scope" value="Bacteria"/>
</dbReference>
<dbReference type="NCBIfam" id="TIGR04085">
    <property type="entry name" value="rSAM_more_4Fe4S"/>
    <property type="match status" value="1"/>
</dbReference>
<evidence type="ECO:0000256" key="5">
    <source>
        <dbReference type="ARBA" id="ARBA00023014"/>
    </source>
</evidence>
<dbReference type="GO" id="GO:0003824">
    <property type="term" value="F:catalytic activity"/>
    <property type="evidence" value="ECO:0007669"/>
    <property type="project" value="InterPro"/>
</dbReference>
<dbReference type="CDD" id="cd01335">
    <property type="entry name" value="Radical_SAM"/>
    <property type="match status" value="1"/>
</dbReference>
<dbReference type="InterPro" id="IPR007197">
    <property type="entry name" value="rSAM"/>
</dbReference>
<feature type="domain" description="4Fe4S-binding SPASM" evidence="8">
    <location>
        <begin position="431"/>
        <end position="486"/>
    </location>
</feature>
<keyword evidence="3" id="KW-0479">Metal-binding</keyword>
<dbReference type="Pfam" id="PF04055">
    <property type="entry name" value="Radical_SAM"/>
    <property type="match status" value="1"/>
</dbReference>
<dbReference type="SFLD" id="SFLDG01067">
    <property type="entry name" value="SPASM/twitch_domain_containing"/>
    <property type="match status" value="1"/>
</dbReference>
<proteinExistence type="predicted"/>
<reference evidence="9" key="1">
    <citation type="submission" date="2008-06" db="EMBL/GenBank/DDBJ databases">
        <title>Complete sequence of Chlorobium phaeobacteroides BS1.</title>
        <authorList>
            <consortium name="US DOE Joint Genome Institute"/>
            <person name="Lucas S."/>
            <person name="Copeland A."/>
            <person name="Lapidus A."/>
            <person name="Glavina del Rio T."/>
            <person name="Dalin E."/>
            <person name="Tice H."/>
            <person name="Bruce D."/>
            <person name="Goodwin L."/>
            <person name="Pitluck S."/>
            <person name="Schmutz J."/>
            <person name="Larimer F."/>
            <person name="Land M."/>
            <person name="Hauser L."/>
            <person name="Kyrpides N."/>
            <person name="Ovchinnikova G."/>
            <person name="Li T."/>
            <person name="Liu Z."/>
            <person name="Zhao F."/>
            <person name="Overmann J."/>
            <person name="Bryant D.A."/>
            <person name="Richardson P."/>
        </authorList>
    </citation>
    <scope>NUCLEOTIDE SEQUENCE [LARGE SCALE GENOMIC DNA]</scope>
    <source>
        <strain evidence="9">BS1</strain>
    </source>
</reference>
<protein>
    <submittedName>
        <fullName evidence="9">Radical SAM domain protein</fullName>
    </submittedName>
</protein>
<dbReference type="GO" id="GO:0051536">
    <property type="term" value="F:iron-sulfur cluster binding"/>
    <property type="evidence" value="ECO:0007669"/>
    <property type="project" value="UniProtKB-KW"/>
</dbReference>
<evidence type="ECO:0000259" key="7">
    <source>
        <dbReference type="Pfam" id="PF04055"/>
    </source>
</evidence>
<dbReference type="EMBL" id="CP001101">
    <property type="protein sequence ID" value="ACE04198.1"/>
    <property type="molecule type" value="Genomic_DNA"/>
</dbReference>
<organism evidence="9">
    <name type="scientific">Chlorobium phaeobacteroides (strain BS1)</name>
    <dbReference type="NCBI Taxonomy" id="331678"/>
    <lineage>
        <taxon>Bacteria</taxon>
        <taxon>Pseudomonadati</taxon>
        <taxon>Chlorobiota</taxon>
        <taxon>Chlorobiia</taxon>
        <taxon>Chlorobiales</taxon>
        <taxon>Chlorobiaceae</taxon>
        <taxon>Chlorobium/Pelodictyon group</taxon>
        <taxon>Chlorobium</taxon>
    </lineage>
</organism>
<evidence type="ECO:0000313" key="9">
    <source>
        <dbReference type="EMBL" id="ACE04198.1"/>
    </source>
</evidence>
<dbReference type="STRING" id="331678.Cphamn1_1266"/>
<dbReference type="InterPro" id="IPR050377">
    <property type="entry name" value="Radical_SAM_PqqE_MftC-like"/>
</dbReference>
<dbReference type="InterPro" id="IPR058240">
    <property type="entry name" value="rSAM_sf"/>
</dbReference>
<comment type="cofactor">
    <cofactor evidence="1">
        <name>[4Fe-4S] cluster</name>
        <dbReference type="ChEBI" id="CHEBI:49883"/>
    </cofactor>
</comment>
<feature type="domain" description="Radical SAM core" evidence="7">
    <location>
        <begin position="204"/>
        <end position="355"/>
    </location>
</feature>
<evidence type="ECO:0000259" key="8">
    <source>
        <dbReference type="Pfam" id="PF13186"/>
    </source>
</evidence>
<sequence length="571" mass="63853">MTTTLEKIFPRTLGYLDDAQSMHVLGKSPDAFADAIRSDVSFFPKAAFLADLADVEFACWNVERMHQEFNRPSRGAVINPRLQIVPVTYDISICFNDSATGISGNIEPDEGWILVWKGPETGTLYVEKADEQMLLALKVLSEEEHVSRGDQLNVINQAIDYAARKGIVLKAPYLVSRSLQGFPMGNNIPERYFTASVFTLQWHITNACDLHCRHCYDRERRSPLTAEQGLAIIDDFDRFCQEKNVRGHVCFSGGNPFMSPHFFLLYRSAVDKGMATSLLGNPVSAEELQRVIDIRMPDYFQVSLEGLEEHNDYIRGEGYFSRVMAFLDLLREKQVSSAVMLTLTQANIDQILPLADILRGKTDYFTFNRLSQVGEGALLSLPDSHAYRRFLKEYTAAAADNPVIGLKDNLINILRERKGVTPFGGCTGFGCGAAFNFVALLPDGEVHACRKFPSLIGNILENSFLTIYESLEAQRYRMGPDECKECRLRPVCGGCMAVVHGMGLDPFTEKDPFCFIEVEKSKGKSEKSKGKSEKGEGERGKRKSKGRRQKLKGNRGKGKGGREKGEEKVKS</sequence>
<dbReference type="AlphaFoldDB" id="B3EIZ8"/>
<feature type="compositionally biased region" description="Basic residues" evidence="6">
    <location>
        <begin position="540"/>
        <end position="559"/>
    </location>
</feature>
<dbReference type="HOGENOM" id="CLU_506919_0_0_10"/>
<feature type="region of interest" description="Disordered" evidence="6">
    <location>
        <begin position="520"/>
        <end position="571"/>
    </location>
</feature>
<dbReference type="Pfam" id="PF13186">
    <property type="entry name" value="SPASM"/>
    <property type="match status" value="1"/>
</dbReference>
<evidence type="ECO:0000256" key="3">
    <source>
        <dbReference type="ARBA" id="ARBA00022723"/>
    </source>
</evidence>
<accession>B3EIZ8</accession>
<dbReference type="InterPro" id="IPR023885">
    <property type="entry name" value="4Fe4S-binding_SPASM_dom"/>
</dbReference>
<dbReference type="PANTHER" id="PTHR11228">
    <property type="entry name" value="RADICAL SAM DOMAIN PROTEIN"/>
    <property type="match status" value="1"/>
</dbReference>
<dbReference type="PANTHER" id="PTHR11228:SF7">
    <property type="entry name" value="PQQA PEPTIDE CYCLASE"/>
    <property type="match status" value="1"/>
</dbReference>
<keyword evidence="5" id="KW-0411">Iron-sulfur</keyword>
<evidence type="ECO:0000256" key="4">
    <source>
        <dbReference type="ARBA" id="ARBA00023004"/>
    </source>
</evidence>
<dbReference type="Gene3D" id="3.20.20.70">
    <property type="entry name" value="Aldolase class I"/>
    <property type="match status" value="1"/>
</dbReference>
<evidence type="ECO:0000256" key="2">
    <source>
        <dbReference type="ARBA" id="ARBA00022691"/>
    </source>
</evidence>
<name>B3EIZ8_CHLPB</name>